<reference evidence="6 7" key="1">
    <citation type="submission" date="2018-03" db="EMBL/GenBank/DDBJ databases">
        <title>Marinobacter brunus sp. nov., a marine bacterium of Gamma-proteobacteria isolated from the surface seawater of the South China Sea.</title>
        <authorList>
            <person name="Cheng H."/>
            <person name="Wu Y.-H."/>
            <person name="Xamxidin M."/>
            <person name="Xu X.-W."/>
        </authorList>
    </citation>
    <scope>NUCLEOTIDE SEQUENCE [LARGE SCALE GENOMIC DNA]</scope>
    <source>
        <strain evidence="6 7">NH169-3</strain>
    </source>
</reference>
<dbReference type="FunFam" id="3.30.70.270:FF:000001">
    <property type="entry name" value="Diguanylate cyclase domain protein"/>
    <property type="match status" value="1"/>
</dbReference>
<dbReference type="PROSITE" id="PS50113">
    <property type="entry name" value="PAC"/>
    <property type="match status" value="2"/>
</dbReference>
<evidence type="ECO:0000313" key="6">
    <source>
        <dbReference type="EMBL" id="PSF05111.1"/>
    </source>
</evidence>
<sequence length="450" mass="50886">MNDSHVWVVAYAALLACLAVCSLWLWQSRRALAREERRLRQMVDQWPEPMLIFRDGRLMRCNRAAADLVGYPSVTSLFGKSLVSLSPAYQPENQPSSRRVDELRRRALAGDVVQADWMLTRADGRRIWVAMTLAPVYQRGMQTPAVLCAWHDITRQKLFEEQNKLALTVFKNAREAIFITDAQGLVMDINDAYSQITGRSYEQAVGQLPPLPVDEGSSVLIVARHRGVWSGEFASQRRDGQQRVINLTLSSVLDDQGEPSHFVGVFSDITRQKEAEKQLRFMAHFDALTRLPNRVLFADRLQQAMAQARRHDFQLAVVYIDLDQFKPVNDAFGHDAGDGLLLEVARRMRSILREEDTLARLGGDEFAAVVMNVPDAGSLELLLDRLLVRIAEPVWVVNHSVEVSASMGYTLFPQAGDIDGDQLLRQADRAMYQAKREGKNRYCRFQDSAG</sequence>
<dbReference type="GO" id="GO:0006355">
    <property type="term" value="P:regulation of DNA-templated transcription"/>
    <property type="evidence" value="ECO:0007669"/>
    <property type="project" value="InterPro"/>
</dbReference>
<accession>A0A2T1K4P9</accession>
<dbReference type="InterPro" id="IPR001610">
    <property type="entry name" value="PAC"/>
</dbReference>
<keyword evidence="2" id="KW-1133">Transmembrane helix</keyword>
<comment type="cofactor">
    <cofactor evidence="1">
        <name>Mg(2+)</name>
        <dbReference type="ChEBI" id="CHEBI:18420"/>
    </cofactor>
</comment>
<dbReference type="SMART" id="SM00086">
    <property type="entry name" value="PAC"/>
    <property type="match status" value="2"/>
</dbReference>
<dbReference type="InterPro" id="IPR035965">
    <property type="entry name" value="PAS-like_dom_sf"/>
</dbReference>
<dbReference type="InterPro" id="IPR000014">
    <property type="entry name" value="PAS"/>
</dbReference>
<dbReference type="EMBL" id="PXNP01000104">
    <property type="protein sequence ID" value="PSF05111.1"/>
    <property type="molecule type" value="Genomic_DNA"/>
</dbReference>
<dbReference type="NCBIfam" id="TIGR00229">
    <property type="entry name" value="sensory_box"/>
    <property type="match status" value="2"/>
</dbReference>
<dbReference type="InterPro" id="IPR052155">
    <property type="entry name" value="Biofilm_reg_signaling"/>
</dbReference>
<dbReference type="NCBIfam" id="TIGR00254">
    <property type="entry name" value="GGDEF"/>
    <property type="match status" value="1"/>
</dbReference>
<keyword evidence="2" id="KW-0812">Transmembrane</keyword>
<dbReference type="Gene3D" id="3.30.450.20">
    <property type="entry name" value="PAS domain"/>
    <property type="match status" value="2"/>
</dbReference>
<evidence type="ECO:0000256" key="2">
    <source>
        <dbReference type="SAM" id="Phobius"/>
    </source>
</evidence>
<protein>
    <recommendedName>
        <fullName evidence="8">Diguanylate cyclase</fullName>
    </recommendedName>
</protein>
<evidence type="ECO:0008006" key="8">
    <source>
        <dbReference type="Google" id="ProtNLM"/>
    </source>
</evidence>
<dbReference type="SUPFAM" id="SSF55785">
    <property type="entry name" value="PYP-like sensor domain (PAS domain)"/>
    <property type="match status" value="2"/>
</dbReference>
<dbReference type="Pfam" id="PF00989">
    <property type="entry name" value="PAS"/>
    <property type="match status" value="2"/>
</dbReference>
<dbReference type="PANTHER" id="PTHR44757:SF2">
    <property type="entry name" value="BIOFILM ARCHITECTURE MAINTENANCE PROTEIN MBAA"/>
    <property type="match status" value="1"/>
</dbReference>
<dbReference type="RefSeq" id="WP_106764560.1">
    <property type="nucleotide sequence ID" value="NZ_PXNP01000104.1"/>
</dbReference>
<dbReference type="Pfam" id="PF00990">
    <property type="entry name" value="GGDEF"/>
    <property type="match status" value="1"/>
</dbReference>
<feature type="transmembrane region" description="Helical" evidence="2">
    <location>
        <begin position="6"/>
        <end position="26"/>
    </location>
</feature>
<evidence type="ECO:0000313" key="7">
    <source>
        <dbReference type="Proteomes" id="UP000239866"/>
    </source>
</evidence>
<dbReference type="InterPro" id="IPR043128">
    <property type="entry name" value="Rev_trsase/Diguanyl_cyclase"/>
</dbReference>
<dbReference type="PANTHER" id="PTHR44757">
    <property type="entry name" value="DIGUANYLATE CYCLASE DGCP"/>
    <property type="match status" value="1"/>
</dbReference>
<evidence type="ECO:0000259" key="4">
    <source>
        <dbReference type="PROSITE" id="PS50113"/>
    </source>
</evidence>
<dbReference type="PROSITE" id="PS50887">
    <property type="entry name" value="GGDEF"/>
    <property type="match status" value="1"/>
</dbReference>
<evidence type="ECO:0000256" key="1">
    <source>
        <dbReference type="ARBA" id="ARBA00001946"/>
    </source>
</evidence>
<evidence type="ECO:0000259" key="3">
    <source>
        <dbReference type="PROSITE" id="PS50112"/>
    </source>
</evidence>
<name>A0A2T1K4P9_9GAMM</name>
<dbReference type="SMART" id="SM00267">
    <property type="entry name" value="GGDEF"/>
    <property type="match status" value="1"/>
</dbReference>
<comment type="caution">
    <text evidence="6">The sequence shown here is derived from an EMBL/GenBank/DDBJ whole genome shotgun (WGS) entry which is preliminary data.</text>
</comment>
<dbReference type="InterPro" id="IPR013767">
    <property type="entry name" value="PAS_fold"/>
</dbReference>
<feature type="domain" description="PAS" evidence="3">
    <location>
        <begin position="162"/>
        <end position="207"/>
    </location>
</feature>
<dbReference type="InterPro" id="IPR029787">
    <property type="entry name" value="Nucleotide_cyclase"/>
</dbReference>
<dbReference type="GO" id="GO:0003824">
    <property type="term" value="F:catalytic activity"/>
    <property type="evidence" value="ECO:0007669"/>
    <property type="project" value="UniProtKB-ARBA"/>
</dbReference>
<dbReference type="CDD" id="cd01949">
    <property type="entry name" value="GGDEF"/>
    <property type="match status" value="1"/>
</dbReference>
<evidence type="ECO:0000259" key="5">
    <source>
        <dbReference type="PROSITE" id="PS50887"/>
    </source>
</evidence>
<keyword evidence="2" id="KW-0472">Membrane</keyword>
<dbReference type="CDD" id="cd00130">
    <property type="entry name" value="PAS"/>
    <property type="match status" value="2"/>
</dbReference>
<dbReference type="OrthoDB" id="73375at2"/>
<gene>
    <name evidence="6" type="ORF">C7H09_16035</name>
</gene>
<proteinExistence type="predicted"/>
<keyword evidence="7" id="KW-1185">Reference proteome</keyword>
<feature type="domain" description="GGDEF" evidence="5">
    <location>
        <begin position="313"/>
        <end position="447"/>
    </location>
</feature>
<dbReference type="InterPro" id="IPR000700">
    <property type="entry name" value="PAS-assoc_C"/>
</dbReference>
<dbReference type="SMART" id="SM00091">
    <property type="entry name" value="PAS"/>
    <property type="match status" value="2"/>
</dbReference>
<dbReference type="Proteomes" id="UP000239866">
    <property type="component" value="Unassembled WGS sequence"/>
</dbReference>
<feature type="domain" description="PAC" evidence="4">
    <location>
        <begin position="113"/>
        <end position="165"/>
    </location>
</feature>
<dbReference type="AlphaFoldDB" id="A0A2T1K4P9"/>
<dbReference type="SUPFAM" id="SSF55073">
    <property type="entry name" value="Nucleotide cyclase"/>
    <property type="match status" value="1"/>
</dbReference>
<dbReference type="PROSITE" id="PS50112">
    <property type="entry name" value="PAS"/>
    <property type="match status" value="1"/>
</dbReference>
<dbReference type="Gene3D" id="3.30.70.270">
    <property type="match status" value="1"/>
</dbReference>
<feature type="domain" description="PAC" evidence="4">
    <location>
        <begin position="229"/>
        <end position="281"/>
    </location>
</feature>
<organism evidence="6 7">
    <name type="scientific">Marinobacter fuscus</name>
    <dbReference type="NCBI Taxonomy" id="2109942"/>
    <lineage>
        <taxon>Bacteria</taxon>
        <taxon>Pseudomonadati</taxon>
        <taxon>Pseudomonadota</taxon>
        <taxon>Gammaproteobacteria</taxon>
        <taxon>Pseudomonadales</taxon>
        <taxon>Marinobacteraceae</taxon>
        <taxon>Marinobacter</taxon>
    </lineage>
</organism>
<dbReference type="InterPro" id="IPR000160">
    <property type="entry name" value="GGDEF_dom"/>
</dbReference>